<organism evidence="2 3">
    <name type="scientific">Mucilaginibacter pedocola</name>
    <dbReference type="NCBI Taxonomy" id="1792845"/>
    <lineage>
        <taxon>Bacteria</taxon>
        <taxon>Pseudomonadati</taxon>
        <taxon>Bacteroidota</taxon>
        <taxon>Sphingobacteriia</taxon>
        <taxon>Sphingobacteriales</taxon>
        <taxon>Sphingobacteriaceae</taxon>
        <taxon>Mucilaginibacter</taxon>
    </lineage>
</organism>
<gene>
    <name evidence="2" type="ORF">BC343_11525</name>
</gene>
<accession>A0A1S9PBA5</accession>
<evidence type="ECO:0000313" key="3">
    <source>
        <dbReference type="Proteomes" id="UP000189739"/>
    </source>
</evidence>
<dbReference type="AlphaFoldDB" id="A0A1S9PBA5"/>
<dbReference type="Proteomes" id="UP000189739">
    <property type="component" value="Unassembled WGS sequence"/>
</dbReference>
<dbReference type="OrthoDB" id="9792011at2"/>
<proteinExistence type="predicted"/>
<feature type="domain" description="DUF4397" evidence="1">
    <location>
        <begin position="51"/>
        <end position="165"/>
    </location>
</feature>
<protein>
    <recommendedName>
        <fullName evidence="1">DUF4397 domain-containing protein</fullName>
    </recommendedName>
</protein>
<dbReference type="InterPro" id="IPR025510">
    <property type="entry name" value="DUF4397"/>
</dbReference>
<sequence>MLVLQKKKFMMKNVQHNSRKWAGMVGMMCLLAVALSSCLKTNDNQPQAPIALLSVINAAPDAPSLDFYLDANKANVYSFGFGNGIDYVSAYTGKRTAKFTTAGTQTVYKSDTLTLNQNRYYSLFLTNTTGNEQLLLLSDTIAKPADGKAGVRLINLSPDAPAVDLVIKDGATVVANKAFKAYSGFVPVASNKYTLEIRQAGTATVLATLTNVNLSNGSLYTVWLQGLAAAGTPDAKKLAGKIQTNVYYY</sequence>
<dbReference type="Pfam" id="PF14344">
    <property type="entry name" value="DUF4397"/>
    <property type="match status" value="1"/>
</dbReference>
<name>A0A1S9PBA5_9SPHI</name>
<dbReference type="STRING" id="1792845.BC343_11525"/>
<dbReference type="EMBL" id="MBTF01000034">
    <property type="protein sequence ID" value="OOQ58262.1"/>
    <property type="molecule type" value="Genomic_DNA"/>
</dbReference>
<comment type="caution">
    <text evidence="2">The sequence shown here is derived from an EMBL/GenBank/DDBJ whole genome shotgun (WGS) entry which is preliminary data.</text>
</comment>
<keyword evidence="3" id="KW-1185">Reference proteome</keyword>
<reference evidence="2 3" key="1">
    <citation type="submission" date="2016-07" db="EMBL/GenBank/DDBJ databases">
        <title>Genomic analysis of zinc-resistant bacterium Mucilaginibacter pedocola TBZ30.</title>
        <authorList>
            <person name="Huang J."/>
            <person name="Tang J."/>
        </authorList>
    </citation>
    <scope>NUCLEOTIDE SEQUENCE [LARGE SCALE GENOMIC DNA]</scope>
    <source>
        <strain evidence="2 3">TBZ30</strain>
    </source>
</reference>
<evidence type="ECO:0000313" key="2">
    <source>
        <dbReference type="EMBL" id="OOQ58262.1"/>
    </source>
</evidence>
<evidence type="ECO:0000259" key="1">
    <source>
        <dbReference type="Pfam" id="PF14344"/>
    </source>
</evidence>